<dbReference type="EMBL" id="JAVIJP010000044">
    <property type="protein sequence ID" value="KAL3626805.1"/>
    <property type="molecule type" value="Genomic_DNA"/>
</dbReference>
<keyword evidence="1" id="KW-0507">mRNA processing</keyword>
<feature type="domain" description="Suppressor of white apricot N-terminal" evidence="3">
    <location>
        <begin position="25"/>
        <end position="141"/>
    </location>
</feature>
<evidence type="ECO:0000313" key="5">
    <source>
        <dbReference type="Proteomes" id="UP001632038"/>
    </source>
</evidence>
<dbReference type="PANTHER" id="PTHR13161">
    <property type="entry name" value="SPLICING FACTOR SUPPRESSOR OF WHITE APRICOT"/>
    <property type="match status" value="1"/>
</dbReference>
<dbReference type="InterPro" id="IPR019147">
    <property type="entry name" value="SWAP_N_domain"/>
</dbReference>
<gene>
    <name evidence="4" type="ORF">CASFOL_029377</name>
</gene>
<dbReference type="InterPro" id="IPR040397">
    <property type="entry name" value="SWAP"/>
</dbReference>
<protein>
    <recommendedName>
        <fullName evidence="3">Suppressor of white apricot N-terminal domain-containing protein</fullName>
    </recommendedName>
</protein>
<organism evidence="4 5">
    <name type="scientific">Castilleja foliolosa</name>
    <dbReference type="NCBI Taxonomy" id="1961234"/>
    <lineage>
        <taxon>Eukaryota</taxon>
        <taxon>Viridiplantae</taxon>
        <taxon>Streptophyta</taxon>
        <taxon>Embryophyta</taxon>
        <taxon>Tracheophyta</taxon>
        <taxon>Spermatophyta</taxon>
        <taxon>Magnoliopsida</taxon>
        <taxon>eudicotyledons</taxon>
        <taxon>Gunneridae</taxon>
        <taxon>Pentapetalae</taxon>
        <taxon>asterids</taxon>
        <taxon>lamiids</taxon>
        <taxon>Lamiales</taxon>
        <taxon>Orobanchaceae</taxon>
        <taxon>Pedicularideae</taxon>
        <taxon>Castillejinae</taxon>
        <taxon>Castilleja</taxon>
    </lineage>
</organism>
<keyword evidence="2" id="KW-0508">mRNA splicing</keyword>
<name>A0ABD3CAE3_9LAMI</name>
<proteinExistence type="predicted"/>
<evidence type="ECO:0000256" key="2">
    <source>
        <dbReference type="ARBA" id="ARBA00023187"/>
    </source>
</evidence>
<dbReference type="AlphaFoldDB" id="A0ABD3CAE3"/>
<evidence type="ECO:0000256" key="1">
    <source>
        <dbReference type="ARBA" id="ARBA00022664"/>
    </source>
</evidence>
<dbReference type="GO" id="GO:0008380">
    <property type="term" value="P:RNA splicing"/>
    <property type="evidence" value="ECO:0007669"/>
    <property type="project" value="UniProtKB-KW"/>
</dbReference>
<reference evidence="5" key="1">
    <citation type="journal article" date="2024" name="IScience">
        <title>Strigolactones Initiate the Formation of Haustorium-like Structures in Castilleja.</title>
        <authorList>
            <person name="Buerger M."/>
            <person name="Peterson D."/>
            <person name="Chory J."/>
        </authorList>
    </citation>
    <scope>NUCLEOTIDE SEQUENCE [LARGE SCALE GENOMIC DNA]</scope>
</reference>
<dbReference type="GO" id="GO:0006397">
    <property type="term" value="P:mRNA processing"/>
    <property type="evidence" value="ECO:0007669"/>
    <property type="project" value="UniProtKB-KW"/>
</dbReference>
<evidence type="ECO:0000313" key="4">
    <source>
        <dbReference type="EMBL" id="KAL3626805.1"/>
    </source>
</evidence>
<accession>A0ABD3CAE3</accession>
<sequence length="141" mass="16341">MMDAARKRAQRRAIYLAKGRGYPQQSIQAVGSRCRVQALYHATEDQQSLIPWNGKQDILIEFDGRALLDFIRDSSSRCVRVSEKTEEEEEFVSFERFRDLIKHRRRGCRVAVTDEEGLQHVNLELEAKITAAFGSDRLDRQ</sequence>
<dbReference type="PANTHER" id="PTHR13161:SF4">
    <property type="entry name" value="CLK4-ASSOCIATING SERINE_ARGININE RICH PROTEIN"/>
    <property type="match status" value="1"/>
</dbReference>
<evidence type="ECO:0000259" key="3">
    <source>
        <dbReference type="SMART" id="SM01141"/>
    </source>
</evidence>
<comment type="caution">
    <text evidence="4">The sequence shown here is derived from an EMBL/GenBank/DDBJ whole genome shotgun (WGS) entry which is preliminary data.</text>
</comment>
<dbReference type="Pfam" id="PF09750">
    <property type="entry name" value="DRY_EERY"/>
    <property type="match status" value="1"/>
</dbReference>
<dbReference type="SMART" id="SM01141">
    <property type="entry name" value="DRY_EERY"/>
    <property type="match status" value="1"/>
</dbReference>
<dbReference type="Proteomes" id="UP001632038">
    <property type="component" value="Unassembled WGS sequence"/>
</dbReference>
<keyword evidence="5" id="KW-1185">Reference proteome</keyword>